<dbReference type="OrthoDB" id="271821at2"/>
<proteinExistence type="predicted"/>
<sequence length="365" mass="39814">MAVDLKALFESVRTVSEAAVAFADEDRCRAILEAMVWPSGPVCPDCGSLHSYTLADRAIGGTVRAGLRQCAERDCRFQFTATTRTPLHSTKLPIGKWLMAMWMILHSDKGISSPRLAEAIGVSQPTAWRLGHAIRVLTASVQRLSGTVEFDVMMVGGAPRKDPSNPEARKGKQGHTTKTPVAVAVERPNSRDPMDNEPEPKAMAIPIPDQTAAALSAALDGMTNKDAHVMSDSAAGIAVAASGHIAHDTVNHGATEFVRGTVHANSAEGYNDRVRRTVVGVFHHISSVHAPRYLDEVSWRWRQRIHAGKSPRKTRKGRVVLRDIWERVPPIEQMGKLLRGALGREMRRTKNGSVDVLVIQPVFGI</sequence>
<dbReference type="RefSeq" id="WP_044437495.1">
    <property type="nucleotide sequence ID" value="NZ_BJYZ01000063.1"/>
</dbReference>
<evidence type="ECO:0000256" key="1">
    <source>
        <dbReference type="SAM" id="MobiDB-lite"/>
    </source>
</evidence>
<dbReference type="InterPro" id="IPR024445">
    <property type="entry name" value="Tnp_ISXO2-like"/>
</dbReference>
<dbReference type="NCBIfam" id="NF033547">
    <property type="entry name" value="transpos_IS1595"/>
    <property type="match status" value="1"/>
</dbReference>
<evidence type="ECO:0000313" key="4">
    <source>
        <dbReference type="Proteomes" id="UP000321523"/>
    </source>
</evidence>
<dbReference type="Pfam" id="PF12760">
    <property type="entry name" value="Zn_ribbon_IS1595"/>
    <property type="match status" value="1"/>
</dbReference>
<name>A0A512E363_9PROT</name>
<dbReference type="Pfam" id="PF12762">
    <property type="entry name" value="DDE_Tnp_IS1595"/>
    <property type="match status" value="1"/>
</dbReference>
<protein>
    <recommendedName>
        <fullName evidence="2">ISXO2-like transposase domain-containing protein</fullName>
    </recommendedName>
</protein>
<dbReference type="AlphaFoldDB" id="A0A512E363"/>
<feature type="compositionally biased region" description="Basic and acidic residues" evidence="1">
    <location>
        <begin position="159"/>
        <end position="170"/>
    </location>
</feature>
<comment type="caution">
    <text evidence="3">The sequence shown here is derived from an EMBL/GenBank/DDBJ whole genome shotgun (WGS) entry which is preliminary data.</text>
</comment>
<evidence type="ECO:0000313" key="3">
    <source>
        <dbReference type="EMBL" id="GEO43126.1"/>
    </source>
</evidence>
<dbReference type="EMBL" id="BJYZ01000063">
    <property type="protein sequence ID" value="GEO43126.1"/>
    <property type="molecule type" value="Genomic_DNA"/>
</dbReference>
<reference evidence="3 4" key="1">
    <citation type="submission" date="2019-07" db="EMBL/GenBank/DDBJ databases">
        <title>Whole genome shotgun sequence of Skermanella aerolata NBRC 106429.</title>
        <authorList>
            <person name="Hosoyama A."/>
            <person name="Uohara A."/>
            <person name="Ohji S."/>
            <person name="Ichikawa N."/>
        </authorList>
    </citation>
    <scope>NUCLEOTIDE SEQUENCE [LARGE SCALE GENOMIC DNA]</scope>
    <source>
        <strain evidence="3 4">NBRC 106429</strain>
    </source>
</reference>
<dbReference type="Proteomes" id="UP000321523">
    <property type="component" value="Unassembled WGS sequence"/>
</dbReference>
<dbReference type="SMART" id="SM01126">
    <property type="entry name" value="DDE_Tnp_IS1595"/>
    <property type="match status" value="1"/>
</dbReference>
<keyword evidence="4" id="KW-1185">Reference proteome</keyword>
<feature type="region of interest" description="Disordered" evidence="1">
    <location>
        <begin position="156"/>
        <end position="180"/>
    </location>
</feature>
<evidence type="ECO:0000259" key="2">
    <source>
        <dbReference type="SMART" id="SM01126"/>
    </source>
</evidence>
<accession>A0A512E363</accession>
<dbReference type="InterPro" id="IPR024442">
    <property type="entry name" value="Transposase_Zn_ribbon"/>
</dbReference>
<gene>
    <name evidence="3" type="ORF">SAE02_72740</name>
</gene>
<organism evidence="3 4">
    <name type="scientific">Skermanella aerolata</name>
    <dbReference type="NCBI Taxonomy" id="393310"/>
    <lineage>
        <taxon>Bacteria</taxon>
        <taxon>Pseudomonadati</taxon>
        <taxon>Pseudomonadota</taxon>
        <taxon>Alphaproteobacteria</taxon>
        <taxon>Rhodospirillales</taxon>
        <taxon>Azospirillaceae</taxon>
        <taxon>Skermanella</taxon>
    </lineage>
</organism>
<feature type="domain" description="ISXO2-like transposase" evidence="2">
    <location>
        <begin position="143"/>
        <end position="302"/>
    </location>
</feature>